<dbReference type="PANTHER" id="PTHR11439:SF477">
    <property type="entry name" value="REVERSE TRANSCRIPTASE TY1_COPIA-TYPE DOMAIN-CONTAINING PROTEIN"/>
    <property type="match status" value="1"/>
</dbReference>
<dbReference type="Proteomes" id="UP001234989">
    <property type="component" value="Chromosome 12"/>
</dbReference>
<organism evidence="1 2">
    <name type="scientific">Solanum verrucosum</name>
    <dbReference type="NCBI Taxonomy" id="315347"/>
    <lineage>
        <taxon>Eukaryota</taxon>
        <taxon>Viridiplantae</taxon>
        <taxon>Streptophyta</taxon>
        <taxon>Embryophyta</taxon>
        <taxon>Tracheophyta</taxon>
        <taxon>Spermatophyta</taxon>
        <taxon>Magnoliopsida</taxon>
        <taxon>eudicotyledons</taxon>
        <taxon>Gunneridae</taxon>
        <taxon>Pentapetalae</taxon>
        <taxon>asterids</taxon>
        <taxon>lamiids</taxon>
        <taxon>Solanales</taxon>
        <taxon>Solanaceae</taxon>
        <taxon>Solanoideae</taxon>
        <taxon>Solaneae</taxon>
        <taxon>Solanum</taxon>
    </lineage>
</organism>
<evidence type="ECO:0000313" key="1">
    <source>
        <dbReference type="EMBL" id="WMV59081.1"/>
    </source>
</evidence>
<reference evidence="1" key="1">
    <citation type="submission" date="2023-08" db="EMBL/GenBank/DDBJ databases">
        <title>A de novo genome assembly of Solanum verrucosum Schlechtendal, a Mexican diploid species geographically isolated from the other diploid A-genome species in potato relatives.</title>
        <authorList>
            <person name="Hosaka K."/>
        </authorList>
    </citation>
    <scope>NUCLEOTIDE SEQUENCE</scope>
    <source>
        <tissue evidence="1">Young leaves</tissue>
    </source>
</reference>
<accession>A0AAF0V9C4</accession>
<name>A0AAF0V9C4_SOLVR</name>
<dbReference type="AlphaFoldDB" id="A0AAF0V9C4"/>
<sequence>MKDLAGLSHYRSLIGGLNYLTHTRHDIMFSVSMLSSYMHSPTKQRLGAAKRVLRYVTGTVDFGIWIWSDFLDLKEAGCGCIIIIRSRVCCCNFNNLSSLMVMKNVSWCFLLAYEGVIKIFCENKATIAMTKNPTFHSRTKHISFVIILIRDYIARGDIELKFCRTGDQIADVLTKALPQAKHDQFRETWSL</sequence>
<proteinExistence type="predicted"/>
<protein>
    <submittedName>
        <fullName evidence="1">Uncharacterized protein</fullName>
    </submittedName>
</protein>
<evidence type="ECO:0000313" key="2">
    <source>
        <dbReference type="Proteomes" id="UP001234989"/>
    </source>
</evidence>
<gene>
    <name evidence="1" type="ORF">MTR67_052466</name>
</gene>
<dbReference type="PANTHER" id="PTHR11439">
    <property type="entry name" value="GAG-POL-RELATED RETROTRANSPOSON"/>
    <property type="match status" value="1"/>
</dbReference>
<dbReference type="EMBL" id="CP133623">
    <property type="protein sequence ID" value="WMV59081.1"/>
    <property type="molecule type" value="Genomic_DNA"/>
</dbReference>
<dbReference type="CDD" id="cd09272">
    <property type="entry name" value="RNase_HI_RT_Ty1"/>
    <property type="match status" value="1"/>
</dbReference>
<keyword evidence="2" id="KW-1185">Reference proteome</keyword>